<dbReference type="PANTHER" id="PTHR45947:SF3">
    <property type="entry name" value="SULFOQUINOVOSYL TRANSFERASE SQD2"/>
    <property type="match status" value="1"/>
</dbReference>
<reference evidence="3" key="1">
    <citation type="journal article" date="2014" name="Genome Announc.">
        <title>Draft Genome Sequences of Marine Flavobacterium Algibacter lectus Strains SS8 and NR4.</title>
        <authorList>
            <person name="Takatani N."/>
            <person name="Nakanishi M."/>
            <person name="Meirelles P."/>
            <person name="Mino S."/>
            <person name="Suda W."/>
            <person name="Oshima K."/>
            <person name="Hattori M."/>
            <person name="Ohkuma M."/>
            <person name="Hosokawa M."/>
            <person name="Miyashita K."/>
            <person name="Thompson F.L."/>
            <person name="Niwa A."/>
            <person name="Sawabe T."/>
            <person name="Sawabe T."/>
        </authorList>
    </citation>
    <scope>NUCLEOTIDE SEQUENCE [LARGE SCALE GENOMIC DNA]</scope>
    <source>
        <strain evidence="3">JCM 19274</strain>
    </source>
</reference>
<evidence type="ECO:0000313" key="3">
    <source>
        <dbReference type="EMBL" id="GAL81820.1"/>
    </source>
</evidence>
<feature type="domain" description="Glycosyltransferase subfamily 4-like N-terminal" evidence="2">
    <location>
        <begin position="17"/>
        <end position="90"/>
    </location>
</feature>
<accession>A0A090WXG3</accession>
<gene>
    <name evidence="3" type="ORF">JCM19274_379</name>
</gene>
<sequence>MPKLYKSIQSINTNSVSNAFQKAIESIQPDIVHCFEMQLSGLPILPIMEQNSIPLIYSSWGSDVYYVKQLGGVSKHQLACFYKRANYLITDCKRDYNLATKNGYANQFLGVFPGNGGLTIDDSKIKSFDNRYLILIKGYDDGGVGKASKVLEALQLVPKKLLLHKHIVIYSADDTIQEQIKQSKALLTLGITVYSRYSFIQNEALLAVMGQSCIHIANSLSDGMPNALLEAMSMGAFPIQSNPGQVTEEVITHTENGFLITNPLDETEIATHIKNALNNNALRQRAQDFNTDFIKMHYNRATLQLQIQNLYTAIK</sequence>
<dbReference type="Pfam" id="PF00534">
    <property type="entry name" value="Glycos_transf_1"/>
    <property type="match status" value="1"/>
</dbReference>
<dbReference type="Pfam" id="PF13477">
    <property type="entry name" value="Glyco_trans_4_2"/>
    <property type="match status" value="1"/>
</dbReference>
<dbReference type="AlphaFoldDB" id="A0A090WXG3"/>
<dbReference type="EMBL" id="BBNU01000018">
    <property type="protein sequence ID" value="GAL81820.1"/>
    <property type="molecule type" value="Genomic_DNA"/>
</dbReference>
<dbReference type="InterPro" id="IPR028098">
    <property type="entry name" value="Glyco_trans_4-like_N"/>
</dbReference>
<comment type="caution">
    <text evidence="3">The sequence shown here is derived from an EMBL/GenBank/DDBJ whole genome shotgun (WGS) entry which is preliminary data.</text>
</comment>
<evidence type="ECO:0000259" key="2">
    <source>
        <dbReference type="Pfam" id="PF13477"/>
    </source>
</evidence>
<dbReference type="GO" id="GO:0016757">
    <property type="term" value="F:glycosyltransferase activity"/>
    <property type="evidence" value="ECO:0007669"/>
    <property type="project" value="InterPro"/>
</dbReference>
<dbReference type="RefSeq" id="WP_052416359.1">
    <property type="nucleotide sequence ID" value="NZ_BBNU01000018.1"/>
</dbReference>
<dbReference type="Proteomes" id="UP000029643">
    <property type="component" value="Unassembled WGS sequence"/>
</dbReference>
<organism evidence="3 4">
    <name type="scientific">Algibacter lectus</name>
    <dbReference type="NCBI Taxonomy" id="221126"/>
    <lineage>
        <taxon>Bacteria</taxon>
        <taxon>Pseudomonadati</taxon>
        <taxon>Bacteroidota</taxon>
        <taxon>Flavobacteriia</taxon>
        <taxon>Flavobacteriales</taxon>
        <taxon>Flavobacteriaceae</taxon>
        <taxon>Algibacter</taxon>
    </lineage>
</organism>
<dbReference type="SUPFAM" id="SSF53756">
    <property type="entry name" value="UDP-Glycosyltransferase/glycogen phosphorylase"/>
    <property type="match status" value="1"/>
</dbReference>
<feature type="domain" description="Glycosyl transferase family 1" evidence="1">
    <location>
        <begin position="149"/>
        <end position="286"/>
    </location>
</feature>
<evidence type="ECO:0000313" key="4">
    <source>
        <dbReference type="Proteomes" id="UP000029643"/>
    </source>
</evidence>
<evidence type="ECO:0000259" key="1">
    <source>
        <dbReference type="Pfam" id="PF00534"/>
    </source>
</evidence>
<evidence type="ECO:0008006" key="5">
    <source>
        <dbReference type="Google" id="ProtNLM"/>
    </source>
</evidence>
<protein>
    <recommendedName>
        <fullName evidence="5">Glycosyltransferase</fullName>
    </recommendedName>
</protein>
<dbReference type="Gene3D" id="3.40.50.2000">
    <property type="entry name" value="Glycogen Phosphorylase B"/>
    <property type="match status" value="2"/>
</dbReference>
<proteinExistence type="predicted"/>
<dbReference type="PANTHER" id="PTHR45947">
    <property type="entry name" value="SULFOQUINOVOSYL TRANSFERASE SQD2"/>
    <property type="match status" value="1"/>
</dbReference>
<dbReference type="InterPro" id="IPR050194">
    <property type="entry name" value="Glycosyltransferase_grp1"/>
</dbReference>
<name>A0A090WXG3_9FLAO</name>
<dbReference type="InterPro" id="IPR001296">
    <property type="entry name" value="Glyco_trans_1"/>
</dbReference>